<dbReference type="InterPro" id="IPR000905">
    <property type="entry name" value="Gcp-like_dom"/>
</dbReference>
<dbReference type="GO" id="GO:0005829">
    <property type="term" value="C:cytosol"/>
    <property type="evidence" value="ECO:0007669"/>
    <property type="project" value="TreeGrafter"/>
</dbReference>
<organism evidence="2 3">
    <name type="scientific">Limnovirga soli</name>
    <dbReference type="NCBI Taxonomy" id="2656915"/>
    <lineage>
        <taxon>Bacteria</taxon>
        <taxon>Pseudomonadati</taxon>
        <taxon>Bacteroidota</taxon>
        <taxon>Chitinophagia</taxon>
        <taxon>Chitinophagales</taxon>
        <taxon>Chitinophagaceae</taxon>
        <taxon>Limnovirga</taxon>
    </lineage>
</organism>
<dbReference type="Proteomes" id="UP000598971">
    <property type="component" value="Unassembled WGS sequence"/>
</dbReference>
<sequence length="230" mass="25392">MSILAILLHIDTATEKAGVCISQDEKVLAIETNDAQKNHASFVQPAIQALLNNTGIVRSQIDAISVTAGPGSYTGLRVGMATAKGLAYALNKPLILKNTLEVMAYAAIQDSLVVGQINANMLFCPMIDARRMEVFTGLYDARLQIVTPPYALILEPDSFDSYLIDNNITFSGNGHCKYKEIIQNKKVIFTDVKHDVNHLSILAFNAYLHKQFADIAYSEPFYLKEFFTAK</sequence>
<gene>
    <name evidence="2" type="primary">tsaB</name>
    <name evidence="2" type="ORF">GD597_16580</name>
</gene>
<feature type="domain" description="Gcp-like" evidence="1">
    <location>
        <begin position="34"/>
        <end position="212"/>
    </location>
</feature>
<dbReference type="PANTHER" id="PTHR11735:SF11">
    <property type="entry name" value="TRNA THREONYLCARBAMOYLADENOSINE BIOSYNTHESIS PROTEIN TSAB"/>
    <property type="match status" value="1"/>
</dbReference>
<dbReference type="AlphaFoldDB" id="A0A8J8FJN6"/>
<comment type="caution">
    <text evidence="2">The sequence shown here is derived from an EMBL/GenBank/DDBJ whole genome shotgun (WGS) entry which is preliminary data.</text>
</comment>
<evidence type="ECO:0000313" key="3">
    <source>
        <dbReference type="Proteomes" id="UP000598971"/>
    </source>
</evidence>
<dbReference type="PANTHER" id="PTHR11735">
    <property type="entry name" value="TRNA N6-ADENOSINE THREONYLCARBAMOYLTRANSFERASE"/>
    <property type="match status" value="1"/>
</dbReference>
<evidence type="ECO:0000259" key="1">
    <source>
        <dbReference type="Pfam" id="PF00814"/>
    </source>
</evidence>
<accession>A0A8J8FJN6</accession>
<protein>
    <submittedName>
        <fullName evidence="2">tRNA (Adenosine(37)-N6)-threonylcarbamoyltransferase complex dimerization subunit type 1 TsaB</fullName>
    </submittedName>
</protein>
<proteinExistence type="predicted"/>
<dbReference type="EMBL" id="WHPF01000012">
    <property type="protein sequence ID" value="NNV57091.1"/>
    <property type="molecule type" value="Genomic_DNA"/>
</dbReference>
<dbReference type="Gene3D" id="3.30.420.40">
    <property type="match status" value="2"/>
</dbReference>
<name>A0A8J8FJN6_9BACT</name>
<dbReference type="NCBIfam" id="TIGR03725">
    <property type="entry name" value="T6A_YeaZ"/>
    <property type="match status" value="1"/>
</dbReference>
<dbReference type="InterPro" id="IPR043129">
    <property type="entry name" value="ATPase_NBD"/>
</dbReference>
<dbReference type="CDD" id="cd24032">
    <property type="entry name" value="ASKHA_NBD_TsaB"/>
    <property type="match status" value="1"/>
</dbReference>
<keyword evidence="3" id="KW-1185">Reference proteome</keyword>
<dbReference type="InterPro" id="IPR022496">
    <property type="entry name" value="T6A_TsaB"/>
</dbReference>
<dbReference type="SUPFAM" id="SSF53067">
    <property type="entry name" value="Actin-like ATPase domain"/>
    <property type="match status" value="2"/>
</dbReference>
<dbReference type="Pfam" id="PF00814">
    <property type="entry name" value="TsaD"/>
    <property type="match status" value="1"/>
</dbReference>
<reference evidence="2" key="1">
    <citation type="submission" date="2019-10" db="EMBL/GenBank/DDBJ databases">
        <title>Draft genome sequence of Panacibacter sp. KCS-6.</title>
        <authorList>
            <person name="Yim K.J."/>
        </authorList>
    </citation>
    <scope>NUCLEOTIDE SEQUENCE</scope>
    <source>
        <strain evidence="2">KCS-6</strain>
    </source>
</reference>
<dbReference type="GO" id="GO:0002949">
    <property type="term" value="P:tRNA threonylcarbamoyladenosine modification"/>
    <property type="evidence" value="ECO:0007669"/>
    <property type="project" value="InterPro"/>
</dbReference>
<evidence type="ECO:0000313" key="2">
    <source>
        <dbReference type="EMBL" id="NNV57091.1"/>
    </source>
</evidence>